<gene>
    <name evidence="2" type="ordered locus">Clos_1000</name>
</gene>
<protein>
    <submittedName>
        <fullName evidence="2">GCN5-related N-acetyltransferase</fullName>
    </submittedName>
</protein>
<dbReference type="GO" id="GO:0016747">
    <property type="term" value="F:acyltransferase activity, transferring groups other than amino-acyl groups"/>
    <property type="evidence" value="ECO:0007669"/>
    <property type="project" value="InterPro"/>
</dbReference>
<dbReference type="InterPro" id="IPR000182">
    <property type="entry name" value="GNAT_dom"/>
</dbReference>
<sequence>MKYRIEPMDEARAEVISQWKYSDPYSIYNMDGSAEDISELLNGTYYAVLDREEDLIGYYCFGESAQVPAGRQFGAYEARAFTDIGLGIRPDLCGQGKGAEFLEVGMTFGNTQFDIKHFRLTVAAFNQRAIKVYERIGFKKITSFQRMLEKEGTEFYVMILNKLF</sequence>
<evidence type="ECO:0000313" key="2">
    <source>
        <dbReference type="EMBL" id="ABW18547.1"/>
    </source>
</evidence>
<proteinExistence type="predicted"/>
<dbReference type="HOGENOM" id="CLU_114564_0_1_9"/>
<keyword evidence="3" id="KW-1185">Reference proteome</keyword>
<dbReference type="Proteomes" id="UP000000269">
    <property type="component" value="Chromosome"/>
</dbReference>
<name>A8MG09_ALKOO</name>
<dbReference type="KEGG" id="aoe:Clos_1000"/>
<organism evidence="2 3">
    <name type="scientific">Alkaliphilus oremlandii (strain OhILAs)</name>
    <name type="common">Clostridium oremlandii (strain OhILAs)</name>
    <dbReference type="NCBI Taxonomy" id="350688"/>
    <lineage>
        <taxon>Bacteria</taxon>
        <taxon>Bacillati</taxon>
        <taxon>Bacillota</taxon>
        <taxon>Clostridia</taxon>
        <taxon>Peptostreptococcales</taxon>
        <taxon>Natronincolaceae</taxon>
        <taxon>Alkaliphilus</taxon>
    </lineage>
</organism>
<dbReference type="InterPro" id="IPR016181">
    <property type="entry name" value="Acyl_CoA_acyltransferase"/>
</dbReference>
<feature type="domain" description="N-acetyltransferase" evidence="1">
    <location>
        <begin position="3"/>
        <end position="163"/>
    </location>
</feature>
<dbReference type="RefSeq" id="WP_012158859.1">
    <property type="nucleotide sequence ID" value="NC_009922.1"/>
</dbReference>
<accession>A8MG09</accession>
<dbReference type="OrthoDB" id="423921at2"/>
<dbReference type="EMBL" id="CP000853">
    <property type="protein sequence ID" value="ABW18547.1"/>
    <property type="molecule type" value="Genomic_DNA"/>
</dbReference>
<dbReference type="PROSITE" id="PS51186">
    <property type="entry name" value="GNAT"/>
    <property type="match status" value="1"/>
</dbReference>
<dbReference type="AlphaFoldDB" id="A8MG09"/>
<evidence type="ECO:0000259" key="1">
    <source>
        <dbReference type="PROSITE" id="PS51186"/>
    </source>
</evidence>
<dbReference type="STRING" id="350688.Clos_1000"/>
<evidence type="ECO:0000313" key="3">
    <source>
        <dbReference type="Proteomes" id="UP000000269"/>
    </source>
</evidence>
<dbReference type="SUPFAM" id="SSF55729">
    <property type="entry name" value="Acyl-CoA N-acyltransferases (Nat)"/>
    <property type="match status" value="1"/>
</dbReference>
<dbReference type="eggNOG" id="COG1670">
    <property type="taxonomic scope" value="Bacteria"/>
</dbReference>
<dbReference type="Pfam" id="PF13302">
    <property type="entry name" value="Acetyltransf_3"/>
    <property type="match status" value="1"/>
</dbReference>
<dbReference type="Gene3D" id="3.40.630.30">
    <property type="match status" value="1"/>
</dbReference>
<reference evidence="3" key="1">
    <citation type="submission" date="2007-10" db="EMBL/GenBank/DDBJ databases">
        <title>Complete genome of Alkaliphilus oremlandii OhILAs.</title>
        <authorList>
            <person name="Copeland A."/>
            <person name="Lucas S."/>
            <person name="Lapidus A."/>
            <person name="Barry K."/>
            <person name="Detter J.C."/>
            <person name="Glavina del Rio T."/>
            <person name="Hammon N."/>
            <person name="Israni S."/>
            <person name="Dalin E."/>
            <person name="Tice H."/>
            <person name="Pitluck S."/>
            <person name="Chain P."/>
            <person name="Malfatti S."/>
            <person name="Shin M."/>
            <person name="Vergez L."/>
            <person name="Schmutz J."/>
            <person name="Larimer F."/>
            <person name="Land M."/>
            <person name="Hauser L."/>
            <person name="Kyrpides N."/>
            <person name="Mikhailova N."/>
            <person name="Stolz J.F."/>
            <person name="Dawson A."/>
            <person name="Fisher E."/>
            <person name="Crable B."/>
            <person name="Perera E."/>
            <person name="Lisak J."/>
            <person name="Ranganathan M."/>
            <person name="Basu P."/>
            <person name="Richardson P."/>
        </authorList>
    </citation>
    <scope>NUCLEOTIDE SEQUENCE [LARGE SCALE GENOMIC DNA]</scope>
    <source>
        <strain evidence="3">OhILAs</strain>
    </source>
</reference>
<keyword evidence="2" id="KW-0808">Transferase</keyword>